<protein>
    <submittedName>
        <fullName evidence="2">Type IV fimbrial biogenesis protein PilY1</fullName>
    </submittedName>
</protein>
<evidence type="ECO:0000313" key="3">
    <source>
        <dbReference type="Proteomes" id="UP000064967"/>
    </source>
</evidence>
<feature type="chain" id="PRO_5005466854" evidence="1">
    <location>
        <begin position="30"/>
        <end position="405"/>
    </location>
</feature>
<organism evidence="2 3">
    <name type="scientific">Labilithrix luteola</name>
    <dbReference type="NCBI Taxonomy" id="1391654"/>
    <lineage>
        <taxon>Bacteria</taxon>
        <taxon>Pseudomonadati</taxon>
        <taxon>Myxococcota</taxon>
        <taxon>Polyangia</taxon>
        <taxon>Polyangiales</taxon>
        <taxon>Labilitrichaceae</taxon>
        <taxon>Labilithrix</taxon>
    </lineage>
</organism>
<keyword evidence="1" id="KW-0732">Signal</keyword>
<feature type="signal peptide" evidence="1">
    <location>
        <begin position="1"/>
        <end position="29"/>
    </location>
</feature>
<reference evidence="2 3" key="1">
    <citation type="submission" date="2015-08" db="EMBL/GenBank/DDBJ databases">
        <authorList>
            <person name="Babu N.S."/>
            <person name="Beckwith C.J."/>
            <person name="Beseler K.G."/>
            <person name="Brison A."/>
            <person name="Carone J.V."/>
            <person name="Caskin T.P."/>
            <person name="Diamond M."/>
            <person name="Durham M.E."/>
            <person name="Foxe J.M."/>
            <person name="Go M."/>
            <person name="Henderson B.A."/>
            <person name="Jones I.B."/>
            <person name="McGettigan J.A."/>
            <person name="Micheletti S.J."/>
            <person name="Nasrallah M.E."/>
            <person name="Ortiz D."/>
            <person name="Piller C.R."/>
            <person name="Privatt S.R."/>
            <person name="Schneider S.L."/>
            <person name="Sharp S."/>
            <person name="Smith T.C."/>
            <person name="Stanton J.D."/>
            <person name="Ullery H.E."/>
            <person name="Wilson R.J."/>
            <person name="Serrano M.G."/>
            <person name="Buck G."/>
            <person name="Lee V."/>
            <person name="Wang Y."/>
            <person name="Carvalho R."/>
            <person name="Voegtly L."/>
            <person name="Shi R."/>
            <person name="Duckworth R."/>
            <person name="Johnson A."/>
            <person name="Loviza R."/>
            <person name="Walstead R."/>
            <person name="Shah Z."/>
            <person name="Kiflezghi M."/>
            <person name="Wade K."/>
            <person name="Ball S.L."/>
            <person name="Bradley K.W."/>
            <person name="Asai D.J."/>
            <person name="Bowman C.A."/>
            <person name="Russell D.A."/>
            <person name="Pope W.H."/>
            <person name="Jacobs-Sera D."/>
            <person name="Hendrix R.W."/>
            <person name="Hatfull G.F."/>
        </authorList>
    </citation>
    <scope>NUCLEOTIDE SEQUENCE [LARGE SCALE GENOMIC DNA]</scope>
    <source>
        <strain evidence="2 3">DSM 27648</strain>
    </source>
</reference>
<dbReference type="RefSeq" id="WP_146649372.1">
    <property type="nucleotide sequence ID" value="NZ_CP012333.1"/>
</dbReference>
<accession>A0A0K1PZ25</accession>
<dbReference type="STRING" id="1391654.AKJ09_05073"/>
<keyword evidence="3" id="KW-1185">Reference proteome</keyword>
<dbReference type="Proteomes" id="UP000064967">
    <property type="component" value="Chromosome"/>
</dbReference>
<evidence type="ECO:0000256" key="1">
    <source>
        <dbReference type="SAM" id="SignalP"/>
    </source>
</evidence>
<dbReference type="KEGG" id="llu:AKJ09_05073"/>
<proteinExistence type="predicted"/>
<dbReference type="AlphaFoldDB" id="A0A0K1PZ25"/>
<dbReference type="EMBL" id="CP012333">
    <property type="protein sequence ID" value="AKU98409.1"/>
    <property type="molecule type" value="Genomic_DNA"/>
</dbReference>
<sequence>MIAPSKKSLLTSSGLVGLLILTSAVASCAASDAGTEAPEPSHPVPDAQADLDAGADASATDAGCDGDANCTTHELTCAEADFCAVPTGVDDRYALHGVWGSSAKDVWAVGSGGTVVHWDGSAWKGIPLGRKDTIRGVGGRSANDVFVVSAMNVVLHSTGFQNDSATFTLEAPVDQNNPHNGQGYTLTKVWAAPTGELFVAGPATFTSPPNSLWRHHPEVAPKDGGAYPWEAASTFCTVQPCYSVNAVWGTSANDIWVVGKEGGLRRSKGPVGGGGGAEQWDTIRTTLTTVELNGIWGSSASDVWIVGEGGTIRHWSNDGTDRWEIVESPTTKTLRAVWGTSPTDAWAVGDEGTILHWDGTAWSLATATLPLGPKPRLYSVWGSGPKDVWVVGEAIALHFTGAKPR</sequence>
<evidence type="ECO:0000313" key="2">
    <source>
        <dbReference type="EMBL" id="AKU98409.1"/>
    </source>
</evidence>
<name>A0A0K1PZ25_9BACT</name>
<gene>
    <name evidence="2" type="ORF">AKJ09_05073</name>
</gene>
<dbReference type="PROSITE" id="PS51257">
    <property type="entry name" value="PROKAR_LIPOPROTEIN"/>
    <property type="match status" value="1"/>
</dbReference>
<dbReference type="OrthoDB" id="8093255at2"/>